<dbReference type="EMBL" id="PRFC01000148">
    <property type="protein sequence ID" value="PWV04564.1"/>
    <property type="molecule type" value="Genomic_DNA"/>
</dbReference>
<accession>A0A2V2WD34</accession>
<name>A0A2V2WD34_TRYCR</name>
<feature type="compositionally biased region" description="Low complexity" evidence="1">
    <location>
        <begin position="1"/>
        <end position="16"/>
    </location>
</feature>
<sequence length="134" mass="14833">MRAWLWGSASSSLSSSTMPEANGSSLSLEDRLHRVTANDIARVTPSDVEQLKQKMSLEDLHRAMRVLLEDNRYAEVLDRATPSSLRRAAHGLSATQRSFLLTISKSNLLALYNVLPHVTESHLAEMNAIFRGAS</sequence>
<evidence type="ECO:0000313" key="2">
    <source>
        <dbReference type="EMBL" id="PWV04564.1"/>
    </source>
</evidence>
<dbReference type="VEuPathDB" id="TriTrypDB:C3747_148g459c"/>
<dbReference type="Proteomes" id="UP000246078">
    <property type="component" value="Unassembled WGS sequence"/>
</dbReference>
<proteinExistence type="predicted"/>
<dbReference type="VEuPathDB" id="TriTrypDB:C4B63_38g58"/>
<organism evidence="2 3">
    <name type="scientific">Trypanosoma cruzi</name>
    <dbReference type="NCBI Taxonomy" id="5693"/>
    <lineage>
        <taxon>Eukaryota</taxon>
        <taxon>Discoba</taxon>
        <taxon>Euglenozoa</taxon>
        <taxon>Kinetoplastea</taxon>
        <taxon>Metakinetoplastina</taxon>
        <taxon>Trypanosomatida</taxon>
        <taxon>Trypanosomatidae</taxon>
        <taxon>Trypanosoma</taxon>
        <taxon>Schizotrypanum</taxon>
    </lineage>
</organism>
<gene>
    <name evidence="2" type="ORF">C3747_148g459c</name>
</gene>
<dbReference type="VEuPathDB" id="TriTrypDB:TcCL_NonESM07924"/>
<dbReference type="OrthoDB" id="272803at2759"/>
<dbReference type="AlphaFoldDB" id="A0A2V2WD34"/>
<comment type="caution">
    <text evidence="2">The sequence shown here is derived from an EMBL/GenBank/DDBJ whole genome shotgun (WGS) entry which is preliminary data.</text>
</comment>
<dbReference type="VEuPathDB" id="TriTrypDB:TcYC6_0025400"/>
<reference evidence="2 3" key="1">
    <citation type="journal article" date="2018" name="Microb. Genom.">
        <title>Expanding an expanded genome: long-read sequencing of Trypanosoma cruzi.</title>
        <authorList>
            <person name="Berna L."/>
            <person name="Rodriguez M."/>
            <person name="Chiribao M.L."/>
            <person name="Parodi-Talice A."/>
            <person name="Pita S."/>
            <person name="Rijo G."/>
            <person name="Alvarez-Valin F."/>
            <person name="Robello C."/>
        </authorList>
    </citation>
    <scope>NUCLEOTIDE SEQUENCE [LARGE SCALE GENOMIC DNA]</scope>
    <source>
        <strain evidence="2 3">TCC</strain>
    </source>
</reference>
<dbReference type="VEuPathDB" id="TriTrypDB:TcBrA4_0055200"/>
<dbReference type="VEuPathDB" id="TriTrypDB:TCDM_14243"/>
<dbReference type="VEuPathDB" id="TriTrypDB:TcG_03705"/>
<feature type="compositionally biased region" description="Polar residues" evidence="1">
    <location>
        <begin position="17"/>
        <end position="26"/>
    </location>
</feature>
<feature type="region of interest" description="Disordered" evidence="1">
    <location>
        <begin position="1"/>
        <end position="26"/>
    </location>
</feature>
<dbReference type="VEuPathDB" id="TriTrypDB:TcCLB.510575.50"/>
<dbReference type="VEuPathDB" id="TriTrypDB:BCY84_19918"/>
<evidence type="ECO:0000313" key="3">
    <source>
        <dbReference type="Proteomes" id="UP000246078"/>
    </source>
</evidence>
<dbReference type="VEuPathDB" id="TriTrypDB:TcCLB.510243.128"/>
<evidence type="ECO:0000256" key="1">
    <source>
        <dbReference type="SAM" id="MobiDB-lite"/>
    </source>
</evidence>
<protein>
    <submittedName>
        <fullName evidence="2">Uncharacterized protein</fullName>
    </submittedName>
</protein>